<evidence type="ECO:0000313" key="10">
    <source>
        <dbReference type="EMBL" id="OGH78757.1"/>
    </source>
</evidence>
<evidence type="ECO:0000259" key="9">
    <source>
        <dbReference type="Pfam" id="PF03372"/>
    </source>
</evidence>
<evidence type="ECO:0000256" key="4">
    <source>
        <dbReference type="ARBA" id="ARBA00022801"/>
    </source>
</evidence>
<dbReference type="PROSITE" id="PS51435">
    <property type="entry name" value="AP_NUCLEASE_F1_4"/>
    <property type="match status" value="1"/>
</dbReference>
<evidence type="ECO:0000256" key="3">
    <source>
        <dbReference type="ARBA" id="ARBA00022723"/>
    </source>
</evidence>
<dbReference type="InterPro" id="IPR036691">
    <property type="entry name" value="Endo/exonu/phosph_ase_sf"/>
</dbReference>
<comment type="similarity">
    <text evidence="2">Belongs to the DNA repair enzymes AP/ExoA family.</text>
</comment>
<dbReference type="PROSITE" id="PS00726">
    <property type="entry name" value="AP_NUCLEASE_F1_1"/>
    <property type="match status" value="1"/>
</dbReference>
<dbReference type="CDD" id="cd09087">
    <property type="entry name" value="Ape1-like_AP-endo"/>
    <property type="match status" value="1"/>
</dbReference>
<dbReference type="NCBIfam" id="TIGR00633">
    <property type="entry name" value="xth"/>
    <property type="match status" value="1"/>
</dbReference>
<feature type="binding site" evidence="7">
    <location>
        <position position="35"/>
    </location>
    <ligand>
        <name>Mg(2+)</name>
        <dbReference type="ChEBI" id="CHEBI:18420"/>
        <label>1</label>
    </ligand>
</feature>
<dbReference type="EMBL" id="MFQH01000003">
    <property type="protein sequence ID" value="OGH78757.1"/>
    <property type="molecule type" value="Genomic_DNA"/>
</dbReference>
<keyword evidence="7" id="KW-0464">Manganese</keyword>
<feature type="site" description="Transition state stabilizer" evidence="8">
    <location>
        <position position="161"/>
    </location>
</feature>
<dbReference type="GO" id="GO:0008311">
    <property type="term" value="F:double-stranded DNA 3'-5' DNA exonuclease activity"/>
    <property type="evidence" value="ECO:0007669"/>
    <property type="project" value="TreeGrafter"/>
</dbReference>
<evidence type="ECO:0000256" key="6">
    <source>
        <dbReference type="PIRSR" id="PIRSR604808-1"/>
    </source>
</evidence>
<dbReference type="GO" id="GO:0003677">
    <property type="term" value="F:DNA binding"/>
    <property type="evidence" value="ECO:0007669"/>
    <property type="project" value="InterPro"/>
</dbReference>
<sequence>MTLISWNVNGLRAALKKNFEGFLATQNPDIICLQETKAEDHQIEADFLGYDKFWCSSEIKKGYSGTAILTKIKPINVTCNFPDAIAKKYNLIDSLKRDANREGRILTIEFDKFFLVNVYTPNAKEDLSRLSFRFEQWDPAFLEYTKSLEKNKSVIICGDLNVAHQEIDLARPKENVGKHGFTNEERAGFDKFIKTGFVDTLRAQYPNKPELYTWWSNWGNARERNVGWRIDYFLMSVKLKKQITDAFILPHVMGSDHCPVGITLDL</sequence>
<feature type="binding site" evidence="7">
    <location>
        <position position="159"/>
    </location>
    <ligand>
        <name>Mg(2+)</name>
        <dbReference type="ChEBI" id="CHEBI:18420"/>
        <label>1</label>
    </ligand>
</feature>
<reference evidence="10 11" key="1">
    <citation type="journal article" date="2016" name="Nat. Commun.">
        <title>Thousands of microbial genomes shed light on interconnected biogeochemical processes in an aquifer system.</title>
        <authorList>
            <person name="Anantharaman K."/>
            <person name="Brown C.T."/>
            <person name="Hug L.A."/>
            <person name="Sharon I."/>
            <person name="Castelle C.J."/>
            <person name="Probst A.J."/>
            <person name="Thomas B.C."/>
            <person name="Singh A."/>
            <person name="Wilkins M.J."/>
            <person name="Karaoz U."/>
            <person name="Brodie E.L."/>
            <person name="Williams K.H."/>
            <person name="Hubbard S.S."/>
            <person name="Banfield J.F."/>
        </authorList>
    </citation>
    <scope>NUCLEOTIDE SEQUENCE [LARGE SCALE GENOMIC DNA]</scope>
</reference>
<keyword evidence="5 7" id="KW-0460">Magnesium</keyword>
<dbReference type="InterPro" id="IPR005135">
    <property type="entry name" value="Endo/exonuclease/phosphatase"/>
</dbReference>
<evidence type="ECO:0000256" key="8">
    <source>
        <dbReference type="PIRSR" id="PIRSR604808-3"/>
    </source>
</evidence>
<dbReference type="InterPro" id="IPR004808">
    <property type="entry name" value="AP_endonuc_1"/>
</dbReference>
<protein>
    <submittedName>
        <fullName evidence="10">Exodeoxyribonuclease III</fullName>
    </submittedName>
</protein>
<name>A0A1F6N4B3_9BACT</name>
<feature type="site" description="Interaction with DNA substrate" evidence="8">
    <location>
        <position position="257"/>
    </location>
</feature>
<feature type="binding site" evidence="7">
    <location>
        <position position="7"/>
    </location>
    <ligand>
        <name>Mg(2+)</name>
        <dbReference type="ChEBI" id="CHEBI:18420"/>
        <label>1</label>
    </ligand>
</feature>
<keyword evidence="4" id="KW-0378">Hydrolase</keyword>
<dbReference type="SUPFAM" id="SSF56219">
    <property type="entry name" value="DNase I-like"/>
    <property type="match status" value="1"/>
</dbReference>
<feature type="active site" description="Proton donor/acceptor" evidence="6">
    <location>
        <position position="159"/>
    </location>
</feature>
<dbReference type="AlphaFoldDB" id="A0A1F6N4B3"/>
<dbReference type="InterPro" id="IPR020848">
    <property type="entry name" value="AP_endonuclease_F1_CS"/>
</dbReference>
<dbReference type="GO" id="GO:0046872">
    <property type="term" value="F:metal ion binding"/>
    <property type="evidence" value="ECO:0007669"/>
    <property type="project" value="UniProtKB-KW"/>
</dbReference>
<feature type="binding site" evidence="7">
    <location>
        <position position="161"/>
    </location>
    <ligand>
        <name>Mg(2+)</name>
        <dbReference type="ChEBI" id="CHEBI:18420"/>
        <label>1</label>
    </ligand>
</feature>
<dbReference type="PROSITE" id="PS00728">
    <property type="entry name" value="AP_NUCLEASE_F1_3"/>
    <property type="match status" value="1"/>
</dbReference>
<accession>A0A1F6N4B3</accession>
<evidence type="ECO:0000256" key="2">
    <source>
        <dbReference type="ARBA" id="ARBA00007092"/>
    </source>
</evidence>
<feature type="site" description="Important for catalytic activity" evidence="8">
    <location>
        <position position="231"/>
    </location>
</feature>
<proteinExistence type="inferred from homology"/>
<dbReference type="InterPro" id="IPR020847">
    <property type="entry name" value="AP_endonuclease_F1_BS"/>
</dbReference>
<dbReference type="PANTHER" id="PTHR22748:SF6">
    <property type="entry name" value="DNA-(APURINIC OR APYRIMIDINIC SITE) ENDONUCLEASE"/>
    <property type="match status" value="1"/>
</dbReference>
<dbReference type="NCBIfam" id="TIGR00195">
    <property type="entry name" value="exoDNase_III"/>
    <property type="match status" value="1"/>
</dbReference>
<comment type="caution">
    <text evidence="10">The sequence shown here is derived from an EMBL/GenBank/DDBJ whole genome shotgun (WGS) entry which is preliminary data.</text>
</comment>
<feature type="domain" description="Endonuclease/exonuclease/phosphatase" evidence="9">
    <location>
        <begin position="4"/>
        <end position="257"/>
    </location>
</feature>
<gene>
    <name evidence="10" type="ORF">A2983_04620</name>
</gene>
<feature type="active site" description="Proton acceptor" evidence="6">
    <location>
        <position position="257"/>
    </location>
</feature>
<comment type="cofactor">
    <cofactor evidence="1">
        <name>Mn(2+)</name>
        <dbReference type="ChEBI" id="CHEBI:29035"/>
    </cofactor>
</comment>
<comment type="cofactor">
    <cofactor evidence="7">
        <name>Mg(2+)</name>
        <dbReference type="ChEBI" id="CHEBI:18420"/>
    </cofactor>
    <cofactor evidence="7">
        <name>Mn(2+)</name>
        <dbReference type="ChEBI" id="CHEBI:29035"/>
    </cofactor>
    <text evidence="7">Probably binds two magnesium or manganese ions per subunit.</text>
</comment>
<dbReference type="GO" id="GO:0006284">
    <property type="term" value="P:base-excision repair"/>
    <property type="evidence" value="ECO:0007669"/>
    <property type="project" value="TreeGrafter"/>
</dbReference>
<evidence type="ECO:0000313" key="11">
    <source>
        <dbReference type="Proteomes" id="UP000177040"/>
    </source>
</evidence>
<feature type="binding site" evidence="7">
    <location>
        <position position="257"/>
    </location>
    <ligand>
        <name>Mg(2+)</name>
        <dbReference type="ChEBI" id="CHEBI:18420"/>
        <label>1</label>
    </ligand>
</feature>
<dbReference type="GO" id="GO:0003906">
    <property type="term" value="F:DNA-(apurinic or apyrimidinic site) endonuclease activity"/>
    <property type="evidence" value="ECO:0007669"/>
    <property type="project" value="TreeGrafter"/>
</dbReference>
<evidence type="ECO:0000256" key="7">
    <source>
        <dbReference type="PIRSR" id="PIRSR604808-2"/>
    </source>
</evidence>
<keyword evidence="3 7" id="KW-0479">Metal-binding</keyword>
<dbReference type="Pfam" id="PF03372">
    <property type="entry name" value="Exo_endo_phos"/>
    <property type="match status" value="1"/>
</dbReference>
<dbReference type="PANTHER" id="PTHR22748">
    <property type="entry name" value="AP ENDONUCLEASE"/>
    <property type="match status" value="1"/>
</dbReference>
<feature type="binding site" evidence="7">
    <location>
        <position position="256"/>
    </location>
    <ligand>
        <name>Mg(2+)</name>
        <dbReference type="ChEBI" id="CHEBI:18420"/>
        <label>1</label>
    </ligand>
</feature>
<dbReference type="Gene3D" id="3.60.10.10">
    <property type="entry name" value="Endonuclease/exonuclease/phosphatase"/>
    <property type="match status" value="1"/>
</dbReference>
<evidence type="ECO:0000256" key="5">
    <source>
        <dbReference type="ARBA" id="ARBA00022842"/>
    </source>
</evidence>
<dbReference type="GO" id="GO:0008081">
    <property type="term" value="F:phosphoric diester hydrolase activity"/>
    <property type="evidence" value="ECO:0007669"/>
    <property type="project" value="TreeGrafter"/>
</dbReference>
<feature type="active site" evidence="6">
    <location>
        <position position="119"/>
    </location>
</feature>
<dbReference type="Proteomes" id="UP000177040">
    <property type="component" value="Unassembled WGS sequence"/>
</dbReference>
<evidence type="ECO:0000256" key="1">
    <source>
        <dbReference type="ARBA" id="ARBA00001936"/>
    </source>
</evidence>
<organism evidence="10 11">
    <name type="scientific">Candidatus Magasanikbacteria bacterium RIFCSPLOWO2_01_FULL_40_15</name>
    <dbReference type="NCBI Taxonomy" id="1798686"/>
    <lineage>
        <taxon>Bacteria</taxon>
        <taxon>Candidatus Magasanikiibacteriota</taxon>
    </lineage>
</organism>